<gene>
    <name evidence="2" type="ORF">GGD88_001929</name>
</gene>
<sequence>MANGLLAAFGGALTGLGTGLVARGEDLRQQRIAEAKMAYEEQKALRDRAWSVQDREARQQHDRGMLDRRFGHDRDMAAVGHSNALARTAAGRGQYRPLTPEEVEQHGLDPRQSYQVDTTTNRLHTLGSRQEGAASEDRPPLALNQMLAEARRRAKANGAGYGEPSNEDVEAALRAMPGGGVAADKLFGPPEPPPVVHAPAPVSAPRAGNGVSMDIPTGVTPREGAHGGDGVSLSAGQAPTEQTGLPAGVTAEQALQQAQRAIAAGADPAAVRARLRQYGLTLPGAP</sequence>
<dbReference type="EMBL" id="JACIGI010000014">
    <property type="protein sequence ID" value="MBB4286202.1"/>
    <property type="molecule type" value="Genomic_DNA"/>
</dbReference>
<comment type="caution">
    <text evidence="2">The sequence shown here is derived from an EMBL/GenBank/DDBJ whole genome shotgun (WGS) entry which is preliminary data.</text>
</comment>
<organism evidence="2 3">
    <name type="scientific">Roseospira goensis</name>
    <dbReference type="NCBI Taxonomy" id="391922"/>
    <lineage>
        <taxon>Bacteria</taxon>
        <taxon>Pseudomonadati</taxon>
        <taxon>Pseudomonadota</taxon>
        <taxon>Alphaproteobacteria</taxon>
        <taxon>Rhodospirillales</taxon>
        <taxon>Rhodospirillaceae</taxon>
        <taxon>Roseospira</taxon>
    </lineage>
</organism>
<protein>
    <submittedName>
        <fullName evidence="2">Uncharacterized protein</fullName>
    </submittedName>
</protein>
<evidence type="ECO:0000313" key="3">
    <source>
        <dbReference type="Proteomes" id="UP000555728"/>
    </source>
</evidence>
<dbReference type="Proteomes" id="UP000555728">
    <property type="component" value="Unassembled WGS sequence"/>
</dbReference>
<accession>A0A7W6WLA1</accession>
<feature type="compositionally biased region" description="Polar residues" evidence="1">
    <location>
        <begin position="234"/>
        <end position="243"/>
    </location>
</feature>
<feature type="region of interest" description="Disordered" evidence="1">
    <location>
        <begin position="198"/>
        <end position="251"/>
    </location>
</feature>
<dbReference type="RefSeq" id="WP_184434745.1">
    <property type="nucleotide sequence ID" value="NZ_JACIGI010000014.1"/>
</dbReference>
<name>A0A7W6WLA1_9PROT</name>
<evidence type="ECO:0000313" key="2">
    <source>
        <dbReference type="EMBL" id="MBB4286202.1"/>
    </source>
</evidence>
<evidence type="ECO:0000256" key="1">
    <source>
        <dbReference type="SAM" id="MobiDB-lite"/>
    </source>
</evidence>
<proteinExistence type="predicted"/>
<keyword evidence="3" id="KW-1185">Reference proteome</keyword>
<reference evidence="2 3" key="1">
    <citation type="submission" date="2020-08" db="EMBL/GenBank/DDBJ databases">
        <title>Genome sequencing of Purple Non-Sulfur Bacteria from various extreme environments.</title>
        <authorList>
            <person name="Mayer M."/>
        </authorList>
    </citation>
    <scope>NUCLEOTIDE SEQUENCE [LARGE SCALE GENOMIC DNA]</scope>
    <source>
        <strain evidence="2 3">JA135</strain>
    </source>
</reference>
<dbReference type="AlphaFoldDB" id="A0A7W6WLA1"/>